<accession>A0AAU7DLQ2</accession>
<reference evidence="6" key="1">
    <citation type="submission" date="2023-03" db="EMBL/GenBank/DDBJ databases">
        <title>Edaphobacter sp.</title>
        <authorList>
            <person name="Huber K.J."/>
            <person name="Papendorf J."/>
            <person name="Pilke C."/>
            <person name="Bunk B."/>
            <person name="Sproeer C."/>
            <person name="Pester M."/>
        </authorList>
    </citation>
    <scope>NUCLEOTIDE SEQUENCE</scope>
    <source>
        <strain evidence="6">DSM 110680</strain>
    </source>
</reference>
<gene>
    <name evidence="6" type="ORF">P8935_02940</name>
</gene>
<dbReference type="GO" id="GO:0003677">
    <property type="term" value="F:DNA binding"/>
    <property type="evidence" value="ECO:0007669"/>
    <property type="project" value="UniProtKB-KW"/>
</dbReference>
<evidence type="ECO:0000256" key="4">
    <source>
        <dbReference type="ARBA" id="ARBA00023163"/>
    </source>
</evidence>
<dbReference type="PANTHER" id="PTHR30204:SF69">
    <property type="entry name" value="MERR-FAMILY TRANSCRIPTIONAL REGULATOR"/>
    <property type="match status" value="1"/>
</dbReference>
<evidence type="ECO:0000256" key="3">
    <source>
        <dbReference type="ARBA" id="ARBA00023125"/>
    </source>
</evidence>
<dbReference type="InterPro" id="IPR009061">
    <property type="entry name" value="DNA-bd_dom_put_sf"/>
</dbReference>
<dbReference type="AlphaFoldDB" id="A0AAU7DLQ2"/>
<evidence type="ECO:0000313" key="6">
    <source>
        <dbReference type="EMBL" id="XBH18296.1"/>
    </source>
</evidence>
<dbReference type="EMBL" id="CP121196">
    <property type="protein sequence ID" value="XBH18296.1"/>
    <property type="molecule type" value="Genomic_DNA"/>
</dbReference>
<dbReference type="InterPro" id="IPR047057">
    <property type="entry name" value="MerR_fam"/>
</dbReference>
<dbReference type="Pfam" id="PF13411">
    <property type="entry name" value="MerR_1"/>
    <property type="match status" value="1"/>
</dbReference>
<proteinExistence type="predicted"/>
<keyword evidence="2" id="KW-0805">Transcription regulation</keyword>
<dbReference type="SUPFAM" id="SSF46955">
    <property type="entry name" value="Putative DNA-binding domain"/>
    <property type="match status" value="1"/>
</dbReference>
<keyword evidence="3" id="KW-0238">DNA-binding</keyword>
<dbReference type="Gene3D" id="1.10.1660.10">
    <property type="match status" value="1"/>
</dbReference>
<dbReference type="GO" id="GO:0003700">
    <property type="term" value="F:DNA-binding transcription factor activity"/>
    <property type="evidence" value="ECO:0007669"/>
    <property type="project" value="InterPro"/>
</dbReference>
<dbReference type="PROSITE" id="PS50937">
    <property type="entry name" value="HTH_MERR_2"/>
    <property type="match status" value="1"/>
</dbReference>
<evidence type="ECO:0000256" key="1">
    <source>
        <dbReference type="ARBA" id="ARBA00022491"/>
    </source>
</evidence>
<dbReference type="SMART" id="SM00422">
    <property type="entry name" value="HTH_MERR"/>
    <property type="match status" value="1"/>
</dbReference>
<name>A0AAU7DLQ2_9BACT</name>
<dbReference type="InterPro" id="IPR000551">
    <property type="entry name" value="MerR-type_HTH_dom"/>
</dbReference>
<dbReference type="PANTHER" id="PTHR30204">
    <property type="entry name" value="REDOX-CYCLING DRUG-SENSING TRANSCRIPTIONAL ACTIVATOR SOXR"/>
    <property type="match status" value="1"/>
</dbReference>
<protein>
    <submittedName>
        <fullName evidence="6">MerR family transcriptional regulator</fullName>
    </submittedName>
</protein>
<keyword evidence="4" id="KW-0804">Transcription</keyword>
<dbReference type="RefSeq" id="WP_348263520.1">
    <property type="nucleotide sequence ID" value="NZ_CP121196.1"/>
</dbReference>
<sequence length="120" mass="13430">MLIGELSTRTAVSTRALRHYEKLGMIHSERGENGYRNYSEESVEWVKSIQFLLSSGLNLATITQILPTLMGNKCALDDDFVRAAIERESGKIEARMAKMAHSHQVLSKALEKGLLRRPGT</sequence>
<keyword evidence="1" id="KW-0678">Repressor</keyword>
<organism evidence="6">
    <name type="scientific">Telmatobacter sp. DSM 110680</name>
    <dbReference type="NCBI Taxonomy" id="3036704"/>
    <lineage>
        <taxon>Bacteria</taxon>
        <taxon>Pseudomonadati</taxon>
        <taxon>Acidobacteriota</taxon>
        <taxon>Terriglobia</taxon>
        <taxon>Terriglobales</taxon>
        <taxon>Acidobacteriaceae</taxon>
        <taxon>Telmatobacter</taxon>
    </lineage>
</organism>
<evidence type="ECO:0000259" key="5">
    <source>
        <dbReference type="PROSITE" id="PS50937"/>
    </source>
</evidence>
<feature type="domain" description="HTH merR-type" evidence="5">
    <location>
        <begin position="1"/>
        <end position="68"/>
    </location>
</feature>
<evidence type="ECO:0000256" key="2">
    <source>
        <dbReference type="ARBA" id="ARBA00023015"/>
    </source>
</evidence>